<dbReference type="Proteomes" id="UP001209701">
    <property type="component" value="Unassembled WGS sequence"/>
</dbReference>
<reference evidence="2 3" key="1">
    <citation type="submission" date="2021-11" db="EMBL/GenBank/DDBJ databases">
        <authorList>
            <person name="Liang Q."/>
            <person name="Mou H."/>
            <person name="Liu Z."/>
        </authorList>
    </citation>
    <scope>NUCLEOTIDE SEQUENCE [LARGE SCALE GENOMIC DNA]</scope>
    <source>
        <strain evidence="2 3">CHU3</strain>
    </source>
</reference>
<organism evidence="2 3">
    <name type="scientific">Roseateles oligotrophus</name>
    <dbReference type="NCBI Taxonomy" id="1769250"/>
    <lineage>
        <taxon>Bacteria</taxon>
        <taxon>Pseudomonadati</taxon>
        <taxon>Pseudomonadota</taxon>
        <taxon>Betaproteobacteria</taxon>
        <taxon>Burkholderiales</taxon>
        <taxon>Sphaerotilaceae</taxon>
        <taxon>Roseateles</taxon>
    </lineage>
</organism>
<gene>
    <name evidence="2" type="ORF">LNV07_20005</name>
</gene>
<dbReference type="EMBL" id="JAJIRN010000009">
    <property type="protein sequence ID" value="MCV2370370.1"/>
    <property type="molecule type" value="Genomic_DNA"/>
</dbReference>
<comment type="caution">
    <text evidence="2">The sequence shown here is derived from an EMBL/GenBank/DDBJ whole genome shotgun (WGS) entry which is preliminary data.</text>
</comment>
<evidence type="ECO:0000313" key="2">
    <source>
        <dbReference type="EMBL" id="MCV2370370.1"/>
    </source>
</evidence>
<feature type="chain" id="PRO_5046821398" evidence="1">
    <location>
        <begin position="34"/>
        <end position="346"/>
    </location>
</feature>
<protein>
    <submittedName>
        <fullName evidence="2">Uncharacterized protein</fullName>
    </submittedName>
</protein>
<feature type="signal peptide" evidence="1">
    <location>
        <begin position="1"/>
        <end position="33"/>
    </location>
</feature>
<sequence>MGQTTFFVRSAWLFAGRASGLTLALGCAFSAHAINLVVDQDAAKPLQCLTKAGPPPVYPERDLAMQRSANFRVKLSFFAADKAPEVEVLSRNGSDDSVDEVQRYLRGYRLPCLAAGQKIEAVQEFAFSPKGGESVHWNDMRFVVPVATDRVLSCLRTPAELPRWTEDNALASTIKRANSGNVMLQIRFVKPDAAPELKIIYNSSSTALANIALEHAGEYRLPCLPANAQPVTIEQLFNFRAATRSHDYALKDSSLMNFLGSVKDIDKQKVKFDLTTMACPFKVMWGVGQPAFKNRVGEVGERNLNRVEFLAWLEGLTLNLSREVFDQVLTQNIIIDVPCGTIDLSS</sequence>
<accession>A0ABT2YJX7</accession>
<keyword evidence="3" id="KW-1185">Reference proteome</keyword>
<keyword evidence="1" id="KW-0732">Signal</keyword>
<dbReference type="RefSeq" id="WP_263572956.1">
    <property type="nucleotide sequence ID" value="NZ_JAJIRN010000009.1"/>
</dbReference>
<evidence type="ECO:0000313" key="3">
    <source>
        <dbReference type="Proteomes" id="UP001209701"/>
    </source>
</evidence>
<evidence type="ECO:0000256" key="1">
    <source>
        <dbReference type="SAM" id="SignalP"/>
    </source>
</evidence>
<name>A0ABT2YJX7_9BURK</name>
<proteinExistence type="predicted"/>